<name>A0A1D9PFW9_BACVE</name>
<evidence type="ECO:0000313" key="2">
    <source>
        <dbReference type="Proteomes" id="UP000587477"/>
    </source>
</evidence>
<dbReference type="SUPFAM" id="SSF54909">
    <property type="entry name" value="Dimeric alpha+beta barrel"/>
    <property type="match status" value="1"/>
</dbReference>
<organism evidence="1 2">
    <name type="scientific">Bacillus velezensis</name>
    <dbReference type="NCBI Taxonomy" id="492670"/>
    <lineage>
        <taxon>Bacteria</taxon>
        <taxon>Bacillati</taxon>
        <taxon>Bacillota</taxon>
        <taxon>Bacilli</taxon>
        <taxon>Bacillales</taxon>
        <taxon>Bacillaceae</taxon>
        <taxon>Bacillus</taxon>
        <taxon>Bacillus amyloliquefaciens group</taxon>
    </lineage>
</organism>
<protein>
    <submittedName>
        <fullName evidence="1">Uncharacterized protein</fullName>
    </submittedName>
</protein>
<dbReference type="Proteomes" id="UP000587477">
    <property type="component" value="Chromosome"/>
</dbReference>
<dbReference type="KEGG" id="bmp:NG74_00457"/>
<dbReference type="STRING" id="1449088.AJ82_02615"/>
<accession>A0A1D9PFW9</accession>
<dbReference type="RefSeq" id="WP_021495086.1">
    <property type="nucleotide sequence ID" value="NZ_BDDG01000011.1"/>
</dbReference>
<dbReference type="AlphaFoldDB" id="A0A1D9PFW9"/>
<proteinExistence type="predicted"/>
<reference evidence="2" key="1">
    <citation type="submission" date="2020-10" db="EMBL/GenBank/DDBJ databases">
        <title>Complete genome sequence of Bacillus velezensis NST6.</title>
        <authorList>
            <person name="Choi J."/>
        </authorList>
    </citation>
    <scope>NUCLEOTIDE SEQUENCE [LARGE SCALE GENOMIC DNA]</scope>
    <source>
        <strain evidence="2">NST6</strain>
    </source>
</reference>
<dbReference type="InterPro" id="IPR032555">
    <property type="entry name" value="DUF4937"/>
</dbReference>
<dbReference type="InterPro" id="IPR011008">
    <property type="entry name" value="Dimeric_a/b-barrel"/>
</dbReference>
<sequence length="119" mass="13764">MLIKKIVCETDAANAEAFAQAQSRWGALSCVNGFVKQAGGWRKNADGLFIAEIISVWENRQAYDDFMENEHDRIYEENEQKAAILSIEVMLYEEDEPVIYKLLHHPDIRYEPDWTVLKA</sequence>
<dbReference type="Pfam" id="PF16291">
    <property type="entry name" value="DUF4937"/>
    <property type="match status" value="1"/>
</dbReference>
<dbReference type="EMBL" id="CP063687">
    <property type="protein sequence ID" value="QOY26265.1"/>
    <property type="molecule type" value="Genomic_DNA"/>
</dbReference>
<evidence type="ECO:0000313" key="1">
    <source>
        <dbReference type="EMBL" id="QOY26265.1"/>
    </source>
</evidence>
<accession>A0A2D3DK04</accession>
<gene>
    <name evidence="1" type="ORF">BACVE_001228</name>
</gene>